<accession>A0A941BIB2</accession>
<comment type="caution">
    <text evidence="8">The sequence shown here is derived from an EMBL/GenBank/DDBJ whole genome shotgun (WGS) entry which is preliminary data.</text>
</comment>
<protein>
    <submittedName>
        <fullName evidence="8">HAMP domain-containing protein</fullName>
    </submittedName>
</protein>
<dbReference type="InterPro" id="IPR004089">
    <property type="entry name" value="MCPsignal_dom"/>
</dbReference>
<dbReference type="InterPro" id="IPR051310">
    <property type="entry name" value="MCP_chemotaxis"/>
</dbReference>
<evidence type="ECO:0000259" key="6">
    <source>
        <dbReference type="PROSITE" id="PS50111"/>
    </source>
</evidence>
<dbReference type="Gene3D" id="1.10.287.950">
    <property type="entry name" value="Methyl-accepting chemotaxis protein"/>
    <property type="match status" value="1"/>
</dbReference>
<keyword evidence="4" id="KW-0807">Transducer</keyword>
<keyword evidence="9" id="KW-1185">Reference proteome</keyword>
<evidence type="ECO:0000256" key="1">
    <source>
        <dbReference type="ARBA" id="ARBA00004370"/>
    </source>
</evidence>
<feature type="domain" description="Methyl-accepting transducer" evidence="6">
    <location>
        <begin position="401"/>
        <end position="630"/>
    </location>
</feature>
<evidence type="ECO:0000256" key="4">
    <source>
        <dbReference type="PROSITE-ProRule" id="PRU00284"/>
    </source>
</evidence>
<feature type="domain" description="HAMP" evidence="7">
    <location>
        <begin position="344"/>
        <end position="396"/>
    </location>
</feature>
<dbReference type="FunFam" id="1.10.287.950:FF:000001">
    <property type="entry name" value="Methyl-accepting chemotaxis sensory transducer"/>
    <property type="match status" value="1"/>
</dbReference>
<dbReference type="Pfam" id="PF00672">
    <property type="entry name" value="HAMP"/>
    <property type="match status" value="1"/>
</dbReference>
<feature type="transmembrane region" description="Helical" evidence="5">
    <location>
        <begin position="322"/>
        <end position="343"/>
    </location>
</feature>
<keyword evidence="5" id="KW-0472">Membrane</keyword>
<dbReference type="EMBL" id="JAGQDE010000001">
    <property type="protein sequence ID" value="MBQ0957658.1"/>
    <property type="molecule type" value="Genomic_DNA"/>
</dbReference>
<comment type="similarity">
    <text evidence="3">Belongs to the methyl-accepting chemotaxis (MCP) protein family.</text>
</comment>
<evidence type="ECO:0000256" key="2">
    <source>
        <dbReference type="ARBA" id="ARBA00022500"/>
    </source>
</evidence>
<dbReference type="Pfam" id="PF00015">
    <property type="entry name" value="MCPsignal"/>
    <property type="match status" value="1"/>
</dbReference>
<dbReference type="SMART" id="SM00304">
    <property type="entry name" value="HAMP"/>
    <property type="match status" value="1"/>
</dbReference>
<dbReference type="GO" id="GO:0006935">
    <property type="term" value="P:chemotaxis"/>
    <property type="evidence" value="ECO:0007669"/>
    <property type="project" value="UniProtKB-KW"/>
</dbReference>
<dbReference type="PANTHER" id="PTHR43531:SF11">
    <property type="entry name" value="METHYL-ACCEPTING CHEMOTAXIS PROTEIN 3"/>
    <property type="match status" value="1"/>
</dbReference>
<dbReference type="CDD" id="cd06225">
    <property type="entry name" value="HAMP"/>
    <property type="match status" value="1"/>
</dbReference>
<dbReference type="Proteomes" id="UP000678374">
    <property type="component" value="Unassembled WGS sequence"/>
</dbReference>
<comment type="subcellular location">
    <subcellularLocation>
        <location evidence="1">Membrane</location>
    </subcellularLocation>
</comment>
<dbReference type="GO" id="GO:0007165">
    <property type="term" value="P:signal transduction"/>
    <property type="evidence" value="ECO:0007669"/>
    <property type="project" value="UniProtKB-KW"/>
</dbReference>
<keyword evidence="2" id="KW-0145">Chemotaxis</keyword>
<evidence type="ECO:0000256" key="3">
    <source>
        <dbReference type="ARBA" id="ARBA00029447"/>
    </source>
</evidence>
<name>A0A941BIB2_9BURK</name>
<evidence type="ECO:0000313" key="8">
    <source>
        <dbReference type="EMBL" id="MBQ0957658.1"/>
    </source>
</evidence>
<dbReference type="PROSITE" id="PS50885">
    <property type="entry name" value="HAMP"/>
    <property type="match status" value="1"/>
</dbReference>
<dbReference type="InterPro" id="IPR003660">
    <property type="entry name" value="HAMP_dom"/>
</dbReference>
<keyword evidence="5" id="KW-0812">Transmembrane</keyword>
<dbReference type="PANTHER" id="PTHR43531">
    <property type="entry name" value="PROTEIN ICFG"/>
    <property type="match status" value="1"/>
</dbReference>
<feature type="transmembrane region" description="Helical" evidence="5">
    <location>
        <begin position="26"/>
        <end position="46"/>
    </location>
</feature>
<dbReference type="SUPFAM" id="SSF58104">
    <property type="entry name" value="Methyl-accepting chemotaxis protein (MCP) signaling domain"/>
    <property type="match status" value="1"/>
</dbReference>
<dbReference type="AlphaFoldDB" id="A0A941BIB2"/>
<organism evidence="8 9">
    <name type="scientific">Ideonella aquatica</name>
    <dbReference type="NCBI Taxonomy" id="2824119"/>
    <lineage>
        <taxon>Bacteria</taxon>
        <taxon>Pseudomonadati</taxon>
        <taxon>Pseudomonadota</taxon>
        <taxon>Betaproteobacteria</taxon>
        <taxon>Burkholderiales</taxon>
        <taxon>Sphaerotilaceae</taxon>
        <taxon>Ideonella</taxon>
    </lineage>
</organism>
<keyword evidence="5" id="KW-1133">Transmembrane helix</keyword>
<dbReference type="PROSITE" id="PS50111">
    <property type="entry name" value="CHEMOTAXIS_TRANSDUC_2"/>
    <property type="match status" value="1"/>
</dbReference>
<evidence type="ECO:0000256" key="5">
    <source>
        <dbReference type="SAM" id="Phobius"/>
    </source>
</evidence>
<evidence type="ECO:0000313" key="9">
    <source>
        <dbReference type="Proteomes" id="UP000678374"/>
    </source>
</evidence>
<dbReference type="SMART" id="SM00283">
    <property type="entry name" value="MA"/>
    <property type="match status" value="1"/>
</dbReference>
<sequence length="645" mass="68013">MSFAADGSLLRPAVSVMRQLRLPAKMALIVALIAVPLLILIARTLLDTGRELAVARNEAQGARVVTALLDVAVLTQKHRGQTNLAMSGNASAESALQATRADLTKALAAMQGEQTTLQAWGLAEAWPPIATSLAALAQGRREGDRAQVFAAHTAQIKAVRTLVSQVGEVSELYFDPEAASYFLMDVVVERTLPLTEVAGLLRGQGAGLISRGEAALSDMAQVNGRVAMLQEQTEGMKNRVAALVRAGEPEPAGFAPMVETNQAFAALAGRSFAEGQPQGDAQAFFKAGTTAIEATIAFSRQATSRLSEILRAREQRLQQRQWLALGGSLLGILVLAYALVGFYSSVMDALQRVSRVAHAGAEGDLSVRAQVQGRDEFATMAHELDAMCTRLAGVVGSIRSHAQQVAQTGQQMEQQSHDLASRASQQAATVEESAATLEQVSQTARSNASHVEQVDQLFHQIRHTGADGRQRMQGAVQTVEGIAATSRRVGEIVQVIDGIAFQTNILALNAAVEAARAGESGRGFAVVAGEVRALAQRSASAAGEIRSLITGSAEQVEAGVAEIHKARDSVDRILDQVGGVGEAMGQLATATREQTLAVGQVAEAVRQIGDTTAHNAHSAEATSSAANTLRHGADELHRLVDQLRT</sequence>
<reference evidence="8" key="1">
    <citation type="submission" date="2021-04" db="EMBL/GenBank/DDBJ databases">
        <title>The genome sequence of Ideonella sp. 4Y11.</title>
        <authorList>
            <person name="Liu Y."/>
        </authorList>
    </citation>
    <scope>NUCLEOTIDE SEQUENCE</scope>
    <source>
        <strain evidence="8">4Y11</strain>
    </source>
</reference>
<dbReference type="CDD" id="cd11386">
    <property type="entry name" value="MCP_signal"/>
    <property type="match status" value="1"/>
</dbReference>
<evidence type="ECO:0000259" key="7">
    <source>
        <dbReference type="PROSITE" id="PS50885"/>
    </source>
</evidence>
<gene>
    <name evidence="8" type="ORF">KAK06_01685</name>
</gene>
<dbReference type="GO" id="GO:0016020">
    <property type="term" value="C:membrane"/>
    <property type="evidence" value="ECO:0007669"/>
    <property type="project" value="UniProtKB-SubCell"/>
</dbReference>
<proteinExistence type="inferred from homology"/>